<dbReference type="EMBL" id="JBGBPQ010000004">
    <property type="protein sequence ID" value="KAL1525883.1"/>
    <property type="molecule type" value="Genomic_DNA"/>
</dbReference>
<comment type="caution">
    <text evidence="2">The sequence shown here is derived from an EMBL/GenBank/DDBJ whole genome shotgun (WGS) entry which is preliminary data.</text>
</comment>
<evidence type="ECO:0000313" key="2">
    <source>
        <dbReference type="EMBL" id="KAL1525883.1"/>
    </source>
</evidence>
<evidence type="ECO:0000313" key="3">
    <source>
        <dbReference type="Proteomes" id="UP001515480"/>
    </source>
</evidence>
<gene>
    <name evidence="2" type="ORF">AB1Y20_020711</name>
</gene>
<evidence type="ECO:0008006" key="4">
    <source>
        <dbReference type="Google" id="ProtNLM"/>
    </source>
</evidence>
<sequence length="265" mass="28175">MYPCPSDEDRPPPHLWGLSTLASADVKLLAAHLERLADASPNGDWLWLFNHPIRTVDVMGLVISVHPPRLRTDGGTLSRFTLDDGTGLVECTSWLAAVPPPPLGALARVLGRPCRHAGRRELRAELIALQADPMAECLHWRRAEQLWTQVYAAAPRLAAPPPPPPLAAASPPDVSAAAAAAAAAAGGAPFDRAAVVAAAAGGLRAVPPAELVERSELYLVDERGGRRFYRLTSSDHAGAAVTSTKEGQRASCTPNRKRRSSEEPV</sequence>
<reference evidence="2 3" key="1">
    <citation type="journal article" date="2024" name="Science">
        <title>Giant polyketide synthase enzymes in the biosynthesis of giant marine polyether toxins.</title>
        <authorList>
            <person name="Fallon T.R."/>
            <person name="Shende V.V."/>
            <person name="Wierzbicki I.H."/>
            <person name="Pendleton A.L."/>
            <person name="Watervoot N.F."/>
            <person name="Auber R.P."/>
            <person name="Gonzalez D.J."/>
            <person name="Wisecaver J.H."/>
            <person name="Moore B.S."/>
        </authorList>
    </citation>
    <scope>NUCLEOTIDE SEQUENCE [LARGE SCALE GENOMIC DNA]</scope>
    <source>
        <strain evidence="2 3">12B1</strain>
    </source>
</reference>
<protein>
    <recommendedName>
        <fullName evidence="4">CST complex subunit Stn1 N-terminal domain-containing protein</fullName>
    </recommendedName>
</protein>
<proteinExistence type="predicted"/>
<feature type="region of interest" description="Disordered" evidence="1">
    <location>
        <begin position="233"/>
        <end position="265"/>
    </location>
</feature>
<dbReference type="AlphaFoldDB" id="A0AB34JY03"/>
<evidence type="ECO:0000256" key="1">
    <source>
        <dbReference type="SAM" id="MobiDB-lite"/>
    </source>
</evidence>
<accession>A0AB34JY03</accession>
<dbReference type="Proteomes" id="UP001515480">
    <property type="component" value="Unassembled WGS sequence"/>
</dbReference>
<dbReference type="SUPFAM" id="SSF50249">
    <property type="entry name" value="Nucleic acid-binding proteins"/>
    <property type="match status" value="1"/>
</dbReference>
<feature type="compositionally biased region" description="Polar residues" evidence="1">
    <location>
        <begin position="233"/>
        <end position="254"/>
    </location>
</feature>
<name>A0AB34JY03_PRYPA</name>
<keyword evidence="3" id="KW-1185">Reference proteome</keyword>
<dbReference type="InterPro" id="IPR012340">
    <property type="entry name" value="NA-bd_OB-fold"/>
</dbReference>
<organism evidence="2 3">
    <name type="scientific">Prymnesium parvum</name>
    <name type="common">Toxic golden alga</name>
    <dbReference type="NCBI Taxonomy" id="97485"/>
    <lineage>
        <taxon>Eukaryota</taxon>
        <taxon>Haptista</taxon>
        <taxon>Haptophyta</taxon>
        <taxon>Prymnesiophyceae</taxon>
        <taxon>Prymnesiales</taxon>
        <taxon>Prymnesiaceae</taxon>
        <taxon>Prymnesium</taxon>
    </lineage>
</organism>
<dbReference type="Gene3D" id="2.40.50.140">
    <property type="entry name" value="Nucleic acid-binding proteins"/>
    <property type="match status" value="1"/>
</dbReference>